<sequence>MKTPELIINSDSFSFTSFFTSEASVSLSEIEFPNELIIGKQAEFLFETLLKLSSRYIILLSNIQIQGRDRTLGELDYLVLDRKTSSTLHIELACKFYLFDASLGDSPEAPWIGPNRKDRLIDKLGKLKKQQFPLLYRKETREQLLPLQIDINSVQQQLCLKAFLFIPKELSKEVFPKNYQSCIYGYWIHSSDFSSEDKDALYRITNKKEWLLPPVNLSEWQHFSEVEKKIKESIGNKKSILIYKKRNTNIQPIFVIWW</sequence>
<organism evidence="1 2">
    <name type="scientific">Ulvibacter antarcticus</name>
    <dbReference type="NCBI Taxonomy" id="442714"/>
    <lineage>
        <taxon>Bacteria</taxon>
        <taxon>Pseudomonadati</taxon>
        <taxon>Bacteroidota</taxon>
        <taxon>Flavobacteriia</taxon>
        <taxon>Flavobacteriales</taxon>
        <taxon>Flavobacteriaceae</taxon>
        <taxon>Ulvibacter</taxon>
    </lineage>
</organism>
<evidence type="ECO:0008006" key="3">
    <source>
        <dbReference type="Google" id="ProtNLM"/>
    </source>
</evidence>
<dbReference type="RefSeq" id="WP_262697293.1">
    <property type="nucleotide sequence ID" value="NZ_REFC01000014.1"/>
</dbReference>
<proteinExistence type="predicted"/>
<evidence type="ECO:0000313" key="1">
    <source>
        <dbReference type="EMBL" id="RMA57918.1"/>
    </source>
</evidence>
<evidence type="ECO:0000313" key="2">
    <source>
        <dbReference type="Proteomes" id="UP000271339"/>
    </source>
</evidence>
<dbReference type="AlphaFoldDB" id="A0A3L9YJ02"/>
<name>A0A3L9YJ02_9FLAO</name>
<accession>A0A3L9YJ02</accession>
<dbReference type="InterPro" id="IPR015003">
    <property type="entry name" value="DUF1853"/>
</dbReference>
<keyword evidence="2" id="KW-1185">Reference proteome</keyword>
<dbReference type="EMBL" id="REFC01000014">
    <property type="protein sequence ID" value="RMA57918.1"/>
    <property type="molecule type" value="Genomic_DNA"/>
</dbReference>
<protein>
    <recommendedName>
        <fullName evidence="3">DUF1853 family protein</fullName>
    </recommendedName>
</protein>
<dbReference type="Pfam" id="PF08907">
    <property type="entry name" value="DUF1853"/>
    <property type="match status" value="1"/>
</dbReference>
<dbReference type="Proteomes" id="UP000271339">
    <property type="component" value="Unassembled WGS sequence"/>
</dbReference>
<comment type="caution">
    <text evidence="1">The sequence shown here is derived from an EMBL/GenBank/DDBJ whole genome shotgun (WGS) entry which is preliminary data.</text>
</comment>
<gene>
    <name evidence="1" type="ORF">BXY75_2725</name>
</gene>
<reference evidence="1 2" key="1">
    <citation type="submission" date="2018-10" db="EMBL/GenBank/DDBJ databases">
        <title>Genomic Encyclopedia of Archaeal and Bacterial Type Strains, Phase II (KMG-II): from individual species to whole genera.</title>
        <authorList>
            <person name="Goeker M."/>
        </authorList>
    </citation>
    <scope>NUCLEOTIDE SEQUENCE [LARGE SCALE GENOMIC DNA]</scope>
    <source>
        <strain evidence="1 2">DSM 23424</strain>
    </source>
</reference>